<comment type="catalytic activity">
    <reaction evidence="4">
        <text>RX + glutathione = an S-substituted glutathione + a halide anion + H(+)</text>
        <dbReference type="Rhea" id="RHEA:16437"/>
        <dbReference type="ChEBI" id="CHEBI:15378"/>
        <dbReference type="ChEBI" id="CHEBI:16042"/>
        <dbReference type="ChEBI" id="CHEBI:17792"/>
        <dbReference type="ChEBI" id="CHEBI:57925"/>
        <dbReference type="ChEBI" id="CHEBI:90779"/>
        <dbReference type="EC" id="2.5.1.18"/>
    </reaction>
</comment>
<dbReference type="HOGENOM" id="CLU_011226_18_0_1"/>
<dbReference type="InterPro" id="IPR036282">
    <property type="entry name" value="Glutathione-S-Trfase_C_sf"/>
</dbReference>
<dbReference type="AlphaFoldDB" id="A0A0D9XIY6"/>
<dbReference type="Pfam" id="PF02798">
    <property type="entry name" value="GST_N"/>
    <property type="match status" value="1"/>
</dbReference>
<dbReference type="PANTHER" id="PTHR11260">
    <property type="entry name" value="GLUTATHIONE S-TRANSFERASE, GST, SUPERFAMILY, GST DOMAIN CONTAINING"/>
    <property type="match status" value="1"/>
</dbReference>
<dbReference type="SFLD" id="SFLDG00358">
    <property type="entry name" value="Main_(cytGST)"/>
    <property type="match status" value="1"/>
</dbReference>
<dbReference type="SFLD" id="SFLDG01152">
    <property type="entry name" value="Main.3:_Omega-_and_Tau-like"/>
    <property type="match status" value="1"/>
</dbReference>
<dbReference type="InterPro" id="IPR004046">
    <property type="entry name" value="GST_C"/>
</dbReference>
<feature type="domain" description="GST C-terminal" evidence="6">
    <location>
        <begin position="92"/>
        <end position="229"/>
    </location>
</feature>
<dbReference type="GO" id="GO:0005829">
    <property type="term" value="C:cytosol"/>
    <property type="evidence" value="ECO:0007669"/>
    <property type="project" value="UniProtKB-SubCell"/>
</dbReference>
<reference evidence="7 8" key="1">
    <citation type="submission" date="2012-08" db="EMBL/GenBank/DDBJ databases">
        <title>Oryza genome evolution.</title>
        <authorList>
            <person name="Wing R.A."/>
        </authorList>
    </citation>
    <scope>NUCLEOTIDE SEQUENCE</scope>
</reference>
<evidence type="ECO:0000256" key="3">
    <source>
        <dbReference type="ARBA" id="ARBA00025743"/>
    </source>
</evidence>
<dbReference type="FunFam" id="1.20.1050.10:FF:000023">
    <property type="entry name" value="Probable glutathione S-transferase GSTU6"/>
    <property type="match status" value="1"/>
</dbReference>
<dbReference type="PROSITE" id="PS50405">
    <property type="entry name" value="GST_CTER"/>
    <property type="match status" value="1"/>
</dbReference>
<dbReference type="EC" id="2.5.1.18" evidence="1"/>
<dbReference type="SUPFAM" id="SSF52833">
    <property type="entry name" value="Thioredoxin-like"/>
    <property type="match status" value="1"/>
</dbReference>
<dbReference type="InterPro" id="IPR045073">
    <property type="entry name" value="Omega/Tau-like"/>
</dbReference>
<keyword evidence="2" id="KW-0808">Transferase</keyword>
<evidence type="ECO:0000256" key="2">
    <source>
        <dbReference type="ARBA" id="ARBA00022679"/>
    </source>
</evidence>
<dbReference type="CDD" id="cd03058">
    <property type="entry name" value="GST_N_Tau"/>
    <property type="match status" value="1"/>
</dbReference>
<dbReference type="Gene3D" id="3.40.30.10">
    <property type="entry name" value="Glutaredoxin"/>
    <property type="match status" value="1"/>
</dbReference>
<evidence type="ECO:0000259" key="6">
    <source>
        <dbReference type="PROSITE" id="PS50405"/>
    </source>
</evidence>
<reference evidence="7" key="3">
    <citation type="submission" date="2015-04" db="UniProtKB">
        <authorList>
            <consortium name="EnsemblPlants"/>
        </authorList>
    </citation>
    <scope>IDENTIFICATION</scope>
</reference>
<dbReference type="EnsemblPlants" id="LPERR10G05100.1">
    <property type="protein sequence ID" value="LPERR10G05100.1"/>
    <property type="gene ID" value="LPERR10G05100"/>
</dbReference>
<reference evidence="8" key="2">
    <citation type="submission" date="2013-12" db="EMBL/GenBank/DDBJ databases">
        <authorList>
            <person name="Yu Y."/>
            <person name="Lee S."/>
            <person name="de Baynast K."/>
            <person name="Wissotski M."/>
            <person name="Liu L."/>
            <person name="Talag J."/>
            <person name="Goicoechea J."/>
            <person name="Angelova A."/>
            <person name="Jetty R."/>
            <person name="Kudrna D."/>
            <person name="Golser W."/>
            <person name="Rivera L."/>
            <person name="Zhang J."/>
            <person name="Wing R."/>
        </authorList>
    </citation>
    <scope>NUCLEOTIDE SEQUENCE</scope>
</reference>
<evidence type="ECO:0000256" key="1">
    <source>
        <dbReference type="ARBA" id="ARBA00012452"/>
    </source>
</evidence>
<dbReference type="InterPro" id="IPR040079">
    <property type="entry name" value="Glutathione_S-Trfase"/>
</dbReference>
<dbReference type="InterPro" id="IPR004045">
    <property type="entry name" value="Glutathione_S-Trfase_N"/>
</dbReference>
<sequence>MAGAEHELKLLGSTNPSPFVTRVELALALKGLSYDLVAVDLANKSDLLLASNPVHRKVPVLIHNGKPVSESRIILEYLDDAFPSTSPLLPFDPHHRAVARFWAAYIDDKYVASWGPAYVGKTEEERAEGMRQMVAAVEALEGVLREGKKPFFGGETVGLVDLTLGALIPRTKANEVLSGTVVIDDVRTPQLVAWVERFCELDVARKVLPDVDEVVEYIKMRLAQRATAADALKK</sequence>
<dbReference type="SFLD" id="SFLDS00019">
    <property type="entry name" value="Glutathione_Transferase_(cytos"/>
    <property type="match status" value="1"/>
</dbReference>
<name>A0A0D9XIY6_9ORYZ</name>
<dbReference type="PROSITE" id="PS50404">
    <property type="entry name" value="GST_NTER"/>
    <property type="match status" value="1"/>
</dbReference>
<dbReference type="Gramene" id="LPERR10G05100.1">
    <property type="protein sequence ID" value="LPERR10G05100.1"/>
    <property type="gene ID" value="LPERR10G05100"/>
</dbReference>
<dbReference type="CDD" id="cd03185">
    <property type="entry name" value="GST_C_Tau"/>
    <property type="match status" value="1"/>
</dbReference>
<dbReference type="Proteomes" id="UP000032180">
    <property type="component" value="Chromosome 10"/>
</dbReference>
<proteinExistence type="inferred from homology"/>
<evidence type="ECO:0000313" key="7">
    <source>
        <dbReference type="EnsemblPlants" id="LPERR10G05100.1"/>
    </source>
</evidence>
<dbReference type="GO" id="GO:0006749">
    <property type="term" value="P:glutathione metabolic process"/>
    <property type="evidence" value="ECO:0007669"/>
    <property type="project" value="InterPro"/>
</dbReference>
<dbReference type="eggNOG" id="KOG0406">
    <property type="taxonomic scope" value="Eukaryota"/>
</dbReference>
<dbReference type="PANTHER" id="PTHR11260:SF511">
    <property type="entry name" value="GLUTATHIONE S-TRANSFERASE"/>
    <property type="match status" value="1"/>
</dbReference>
<dbReference type="InterPro" id="IPR010987">
    <property type="entry name" value="Glutathione-S-Trfase_C-like"/>
</dbReference>
<dbReference type="InterPro" id="IPR036249">
    <property type="entry name" value="Thioredoxin-like_sf"/>
</dbReference>
<evidence type="ECO:0000256" key="4">
    <source>
        <dbReference type="ARBA" id="ARBA00047960"/>
    </source>
</evidence>
<evidence type="ECO:0000259" key="5">
    <source>
        <dbReference type="PROSITE" id="PS50404"/>
    </source>
</evidence>
<evidence type="ECO:0000313" key="8">
    <source>
        <dbReference type="Proteomes" id="UP000032180"/>
    </source>
</evidence>
<dbReference type="Gene3D" id="1.20.1050.10">
    <property type="match status" value="1"/>
</dbReference>
<organism evidence="7 8">
    <name type="scientific">Leersia perrieri</name>
    <dbReference type="NCBI Taxonomy" id="77586"/>
    <lineage>
        <taxon>Eukaryota</taxon>
        <taxon>Viridiplantae</taxon>
        <taxon>Streptophyta</taxon>
        <taxon>Embryophyta</taxon>
        <taxon>Tracheophyta</taxon>
        <taxon>Spermatophyta</taxon>
        <taxon>Magnoliopsida</taxon>
        <taxon>Liliopsida</taxon>
        <taxon>Poales</taxon>
        <taxon>Poaceae</taxon>
        <taxon>BOP clade</taxon>
        <taxon>Oryzoideae</taxon>
        <taxon>Oryzeae</taxon>
        <taxon>Oryzinae</taxon>
        <taxon>Leersia</taxon>
    </lineage>
</organism>
<protein>
    <recommendedName>
        <fullName evidence="1">glutathione transferase</fullName>
        <ecNumber evidence="1">2.5.1.18</ecNumber>
    </recommendedName>
</protein>
<accession>A0A0D9XIY6</accession>
<comment type="similarity">
    <text evidence="3">Belongs to the GST superfamily. Tau family.</text>
</comment>
<keyword evidence="8" id="KW-1185">Reference proteome</keyword>
<dbReference type="InterPro" id="IPR045074">
    <property type="entry name" value="GST_C_Tau"/>
</dbReference>
<dbReference type="SUPFAM" id="SSF47616">
    <property type="entry name" value="GST C-terminal domain-like"/>
    <property type="match status" value="1"/>
</dbReference>
<dbReference type="Pfam" id="PF00043">
    <property type="entry name" value="GST_C"/>
    <property type="match status" value="1"/>
</dbReference>
<dbReference type="GO" id="GO:0004364">
    <property type="term" value="F:glutathione transferase activity"/>
    <property type="evidence" value="ECO:0007669"/>
    <property type="project" value="UniProtKB-UniRule"/>
</dbReference>
<feature type="domain" description="GST N-terminal" evidence="5">
    <location>
        <begin position="7"/>
        <end position="86"/>
    </location>
</feature>
<dbReference type="STRING" id="77586.A0A0D9XIY6"/>
<dbReference type="FunFam" id="3.40.30.10:FF:000044">
    <property type="entry name" value="Glutathione S-transferase GSTU6"/>
    <property type="match status" value="1"/>
</dbReference>